<organism evidence="1 2">
    <name type="scientific">Thioflexithrix psekupsensis</name>
    <dbReference type="NCBI Taxonomy" id="1570016"/>
    <lineage>
        <taxon>Bacteria</taxon>
        <taxon>Pseudomonadati</taxon>
        <taxon>Pseudomonadota</taxon>
        <taxon>Gammaproteobacteria</taxon>
        <taxon>Thiotrichales</taxon>
        <taxon>Thioflexithrix</taxon>
    </lineage>
</organism>
<accession>A0A251X596</accession>
<dbReference type="AlphaFoldDB" id="A0A251X596"/>
<dbReference type="RefSeq" id="WP_176329906.1">
    <property type="nucleotide sequence ID" value="NZ_MSLT01000023.1"/>
</dbReference>
<gene>
    <name evidence="1" type="ORF">TPSD3_15810</name>
</gene>
<reference evidence="1 2" key="1">
    <citation type="submission" date="2016-12" db="EMBL/GenBank/DDBJ databases">
        <title>Thioflexothrix psekupsii D3 genome sequencing and assembly.</title>
        <authorList>
            <person name="Fomenkov A."/>
            <person name="Vincze T."/>
            <person name="Grabovich M."/>
            <person name="Anton B.P."/>
            <person name="Dubinina G."/>
            <person name="Orlova M."/>
            <person name="Belousova E."/>
            <person name="Roberts R.J."/>
        </authorList>
    </citation>
    <scope>NUCLEOTIDE SEQUENCE [LARGE SCALE GENOMIC DNA]</scope>
    <source>
        <strain evidence="1">D3</strain>
    </source>
</reference>
<name>A0A251X596_9GAMM</name>
<keyword evidence="2" id="KW-1185">Reference proteome</keyword>
<evidence type="ECO:0008006" key="3">
    <source>
        <dbReference type="Google" id="ProtNLM"/>
    </source>
</evidence>
<comment type="caution">
    <text evidence="1">The sequence shown here is derived from an EMBL/GenBank/DDBJ whole genome shotgun (WGS) entry which is preliminary data.</text>
</comment>
<dbReference type="EMBL" id="MSLT01000023">
    <property type="protein sequence ID" value="OUD12550.1"/>
    <property type="molecule type" value="Genomic_DNA"/>
</dbReference>
<dbReference type="Pfam" id="PF13384">
    <property type="entry name" value="HTH_23"/>
    <property type="match status" value="1"/>
</dbReference>
<protein>
    <recommendedName>
        <fullName evidence="3">Winged helix-turn helix domain-containing protein</fullName>
    </recommendedName>
</protein>
<sequence length="142" mass="16439">MANQYPELLELQETGDRREMKRALAVRMSLLGYSRPAVAEVCGCSVQFIDKWKAAYAKSGISGLKLAYKGSEGYLSDQQREHVLQWLNAFDTIAVRSLKEYLEKEWDVVYCSETSYVQLLEQAGFCYEKSQKLNPQRLWHKM</sequence>
<evidence type="ECO:0000313" key="2">
    <source>
        <dbReference type="Proteomes" id="UP000194798"/>
    </source>
</evidence>
<dbReference type="Proteomes" id="UP000194798">
    <property type="component" value="Unassembled WGS sequence"/>
</dbReference>
<dbReference type="InterPro" id="IPR009057">
    <property type="entry name" value="Homeodomain-like_sf"/>
</dbReference>
<dbReference type="SUPFAM" id="SSF46689">
    <property type="entry name" value="Homeodomain-like"/>
    <property type="match status" value="1"/>
</dbReference>
<proteinExistence type="predicted"/>
<evidence type="ECO:0000313" key="1">
    <source>
        <dbReference type="EMBL" id="OUD12550.1"/>
    </source>
</evidence>